<feature type="compositionally biased region" description="Polar residues" evidence="8">
    <location>
        <begin position="58"/>
        <end position="80"/>
    </location>
</feature>
<dbReference type="Gene3D" id="3.30.230.10">
    <property type="match status" value="1"/>
</dbReference>
<accession>A0A3N1HAL6</accession>
<organism evidence="9 10">
    <name type="scientific">Saccharothrix texasensis</name>
    <dbReference type="NCBI Taxonomy" id="103734"/>
    <lineage>
        <taxon>Bacteria</taxon>
        <taxon>Bacillati</taxon>
        <taxon>Actinomycetota</taxon>
        <taxon>Actinomycetes</taxon>
        <taxon>Pseudonocardiales</taxon>
        <taxon>Pseudonocardiaceae</taxon>
        <taxon>Saccharothrix</taxon>
    </lineage>
</organism>
<evidence type="ECO:0000256" key="7">
    <source>
        <dbReference type="NCBIfam" id="TIGR00188"/>
    </source>
</evidence>
<dbReference type="Pfam" id="PF00825">
    <property type="entry name" value="Ribonuclease_P"/>
    <property type="match status" value="1"/>
</dbReference>
<dbReference type="PANTHER" id="PTHR33992:SF1">
    <property type="entry name" value="RIBONUCLEASE P PROTEIN COMPONENT"/>
    <property type="match status" value="1"/>
</dbReference>
<evidence type="ECO:0000256" key="8">
    <source>
        <dbReference type="SAM" id="MobiDB-lite"/>
    </source>
</evidence>
<dbReference type="AlphaFoldDB" id="A0A3N1HAL6"/>
<keyword evidence="5 6" id="KW-0694">RNA-binding</keyword>
<keyword evidence="3 6" id="KW-0255">Endonuclease</keyword>
<comment type="catalytic activity">
    <reaction evidence="6">
        <text>Endonucleolytic cleavage of RNA, removing 5'-extranucleotides from tRNA precursor.</text>
        <dbReference type="EC" id="3.1.26.5"/>
    </reaction>
</comment>
<dbReference type="InterPro" id="IPR014721">
    <property type="entry name" value="Ribsml_uS5_D2-typ_fold_subgr"/>
</dbReference>
<sequence>MLPAANRLTRSQDFGLVVRRGRRAGRSRLVVHVLTPTPSDGASAQRRAPTAPDGASAEQRTPTASNGASAEQRTSAQPTLDPSKVGFVVSKAVGNSVVRHRVSRKLRHLVRDRLAVLPPGTSVVVRALAPSADADSAELGRDLDAALHKVLR</sequence>
<evidence type="ECO:0000313" key="9">
    <source>
        <dbReference type="EMBL" id="ROP39322.1"/>
    </source>
</evidence>
<dbReference type="EMBL" id="RJKM01000001">
    <property type="protein sequence ID" value="ROP39322.1"/>
    <property type="molecule type" value="Genomic_DNA"/>
</dbReference>
<evidence type="ECO:0000256" key="3">
    <source>
        <dbReference type="ARBA" id="ARBA00022759"/>
    </source>
</evidence>
<dbReference type="InterPro" id="IPR020568">
    <property type="entry name" value="Ribosomal_Su5_D2-typ_SF"/>
</dbReference>
<dbReference type="GO" id="GO:0042781">
    <property type="term" value="F:3'-tRNA processing endoribonuclease activity"/>
    <property type="evidence" value="ECO:0007669"/>
    <property type="project" value="TreeGrafter"/>
</dbReference>
<dbReference type="NCBIfam" id="TIGR00188">
    <property type="entry name" value="rnpA"/>
    <property type="match status" value="1"/>
</dbReference>
<evidence type="ECO:0000256" key="4">
    <source>
        <dbReference type="ARBA" id="ARBA00022801"/>
    </source>
</evidence>
<evidence type="ECO:0000313" key="10">
    <source>
        <dbReference type="Proteomes" id="UP000268727"/>
    </source>
</evidence>
<evidence type="ECO:0000256" key="2">
    <source>
        <dbReference type="ARBA" id="ARBA00022722"/>
    </source>
</evidence>
<comment type="similarity">
    <text evidence="6">Belongs to the RnpA family.</text>
</comment>
<dbReference type="GO" id="GO:0030677">
    <property type="term" value="C:ribonuclease P complex"/>
    <property type="evidence" value="ECO:0007669"/>
    <property type="project" value="TreeGrafter"/>
</dbReference>
<dbReference type="GO" id="GO:0000049">
    <property type="term" value="F:tRNA binding"/>
    <property type="evidence" value="ECO:0007669"/>
    <property type="project" value="UniProtKB-UniRule"/>
</dbReference>
<protein>
    <recommendedName>
        <fullName evidence="6 7">Ribonuclease P protein component</fullName>
        <shortName evidence="6">RNase P protein</shortName>
        <shortName evidence="6">RNaseP protein</shortName>
        <ecNumber evidence="6 7">3.1.26.5</ecNumber>
    </recommendedName>
    <alternativeName>
        <fullName evidence="6">Protein C5</fullName>
    </alternativeName>
</protein>
<keyword evidence="10" id="KW-1185">Reference proteome</keyword>
<keyword evidence="1 6" id="KW-0819">tRNA processing</keyword>
<dbReference type="OrthoDB" id="196964at2"/>
<dbReference type="GO" id="GO:0004526">
    <property type="term" value="F:ribonuclease P activity"/>
    <property type="evidence" value="ECO:0007669"/>
    <property type="project" value="UniProtKB-UniRule"/>
</dbReference>
<name>A0A3N1HAL6_9PSEU</name>
<dbReference type="SUPFAM" id="SSF54211">
    <property type="entry name" value="Ribosomal protein S5 domain 2-like"/>
    <property type="match status" value="1"/>
</dbReference>
<reference evidence="9 10" key="1">
    <citation type="submission" date="2018-11" db="EMBL/GenBank/DDBJ databases">
        <title>Sequencing the genomes of 1000 actinobacteria strains.</title>
        <authorList>
            <person name="Klenk H.-P."/>
        </authorList>
    </citation>
    <scope>NUCLEOTIDE SEQUENCE [LARGE SCALE GENOMIC DNA]</scope>
    <source>
        <strain evidence="9 10">DSM 44231</strain>
    </source>
</reference>
<evidence type="ECO:0000256" key="5">
    <source>
        <dbReference type="ARBA" id="ARBA00022884"/>
    </source>
</evidence>
<dbReference type="InterPro" id="IPR000100">
    <property type="entry name" value="RNase_P"/>
</dbReference>
<dbReference type="GO" id="GO:0001682">
    <property type="term" value="P:tRNA 5'-leader removal"/>
    <property type="evidence" value="ECO:0007669"/>
    <property type="project" value="UniProtKB-UniRule"/>
</dbReference>
<comment type="function">
    <text evidence="6">RNaseP catalyzes the removal of the 5'-leader sequence from pre-tRNA to produce the mature 5'-terminus. It can also cleave other RNA substrates such as 4.5S RNA. The protein component plays an auxiliary but essential role in vivo by binding to the 5'-leader sequence and broadening the substrate specificity of the ribozyme.</text>
</comment>
<dbReference type="HAMAP" id="MF_00227">
    <property type="entry name" value="RNase_P"/>
    <property type="match status" value="1"/>
</dbReference>
<comment type="caution">
    <text evidence="9">The sequence shown here is derived from an EMBL/GenBank/DDBJ whole genome shotgun (WGS) entry which is preliminary data.</text>
</comment>
<dbReference type="EC" id="3.1.26.5" evidence="6 7"/>
<dbReference type="RefSeq" id="WP_123744826.1">
    <property type="nucleotide sequence ID" value="NZ_RJKM01000001.1"/>
</dbReference>
<gene>
    <name evidence="6" type="primary">rnpA</name>
    <name evidence="9" type="ORF">EDD40_4707</name>
</gene>
<comment type="subunit">
    <text evidence="6">Consists of a catalytic RNA component (M1 or rnpB) and a protein subunit.</text>
</comment>
<keyword evidence="4 6" id="KW-0378">Hydrolase</keyword>
<dbReference type="Proteomes" id="UP000268727">
    <property type="component" value="Unassembled WGS sequence"/>
</dbReference>
<feature type="region of interest" description="Disordered" evidence="8">
    <location>
        <begin position="34"/>
        <end position="83"/>
    </location>
</feature>
<evidence type="ECO:0000256" key="6">
    <source>
        <dbReference type="HAMAP-Rule" id="MF_00227"/>
    </source>
</evidence>
<proteinExistence type="inferred from homology"/>
<dbReference type="PANTHER" id="PTHR33992">
    <property type="entry name" value="RIBONUCLEASE P PROTEIN COMPONENT"/>
    <property type="match status" value="1"/>
</dbReference>
<evidence type="ECO:0000256" key="1">
    <source>
        <dbReference type="ARBA" id="ARBA00022694"/>
    </source>
</evidence>
<keyword evidence="2 6" id="KW-0540">Nuclease</keyword>